<dbReference type="OrthoDB" id="2087087at2"/>
<reference evidence="1 2" key="1">
    <citation type="submission" date="2016-10" db="EMBL/GenBank/DDBJ databases">
        <authorList>
            <person name="de Groot N.N."/>
        </authorList>
    </citation>
    <scope>NUCLEOTIDE SEQUENCE [LARGE SCALE GENOMIC DNA]</scope>
    <source>
        <strain evidence="1 2">CGMCC 1.5012</strain>
    </source>
</reference>
<dbReference type="RefSeq" id="WP_143008052.1">
    <property type="nucleotide sequence ID" value="NZ_FNID01000012.1"/>
</dbReference>
<name>A0A1G9YYK1_9FIRM</name>
<evidence type="ECO:0000313" key="2">
    <source>
        <dbReference type="Proteomes" id="UP000199182"/>
    </source>
</evidence>
<dbReference type="STRING" id="258515.SAMN05192585_11226"/>
<proteinExistence type="predicted"/>
<evidence type="ECO:0008006" key="3">
    <source>
        <dbReference type="Google" id="ProtNLM"/>
    </source>
</evidence>
<gene>
    <name evidence="1" type="ORF">SAMN05192585_11226</name>
</gene>
<evidence type="ECO:0000313" key="1">
    <source>
        <dbReference type="EMBL" id="SDN14134.1"/>
    </source>
</evidence>
<protein>
    <recommendedName>
        <fullName evidence="3">BC1881 family protein</fullName>
    </recommendedName>
</protein>
<dbReference type="EMBL" id="FNID01000012">
    <property type="protein sequence ID" value="SDN14134.1"/>
    <property type="molecule type" value="Genomic_DNA"/>
</dbReference>
<keyword evidence="2" id="KW-1185">Reference proteome</keyword>
<sequence>MDLSTIKTCDLVTELSKREGVQKIVAEPYEAYTATVGENQISDSGPALIMVVTD</sequence>
<dbReference type="AlphaFoldDB" id="A0A1G9YYK1"/>
<dbReference type="InterPro" id="IPR047901">
    <property type="entry name" value="BC1881-like"/>
</dbReference>
<dbReference type="Proteomes" id="UP000199182">
    <property type="component" value="Unassembled WGS sequence"/>
</dbReference>
<organism evidence="1 2">
    <name type="scientific">Acetanaerobacterium elongatum</name>
    <dbReference type="NCBI Taxonomy" id="258515"/>
    <lineage>
        <taxon>Bacteria</taxon>
        <taxon>Bacillati</taxon>
        <taxon>Bacillota</taxon>
        <taxon>Clostridia</taxon>
        <taxon>Eubacteriales</taxon>
        <taxon>Oscillospiraceae</taxon>
        <taxon>Acetanaerobacterium</taxon>
    </lineage>
</organism>
<dbReference type="NCBIfam" id="NF033495">
    <property type="entry name" value="phage_BC1881"/>
    <property type="match status" value="1"/>
</dbReference>
<accession>A0A1G9YYK1</accession>